<dbReference type="HOGENOM" id="CLU_059211_2_0_1"/>
<dbReference type="EMBL" id="HE978316">
    <property type="protein sequence ID" value="CCK69413.1"/>
    <property type="molecule type" value="Genomic_DNA"/>
</dbReference>
<reference evidence="3 4" key="1">
    <citation type="journal article" date="2011" name="Proc. Natl. Acad. Sci. U.S.A.">
        <title>Evolutionary erosion of yeast sex chromosomes by mating-type switching accidents.</title>
        <authorList>
            <person name="Gordon J.L."/>
            <person name="Armisen D."/>
            <person name="Proux-Wera E."/>
            <person name="Oheigeartaigh S.S."/>
            <person name="Byrne K.P."/>
            <person name="Wolfe K.H."/>
        </authorList>
    </citation>
    <scope>NUCLEOTIDE SEQUENCE [LARGE SCALE GENOMIC DNA]</scope>
    <source>
        <strain evidence="4">ATCC MYA-139 / BCRC 22969 / CBS 8797 / CCRC 22969 / KCTC 17520 / NBRC 10181 / NCYC 3082</strain>
    </source>
</reference>
<dbReference type="AlphaFoldDB" id="J7RIR3"/>
<proteinExistence type="predicted"/>
<keyword evidence="1" id="KW-1133">Transmembrane helix</keyword>
<feature type="transmembrane region" description="Helical" evidence="1">
    <location>
        <begin position="57"/>
        <end position="80"/>
    </location>
</feature>
<evidence type="ECO:0000259" key="2">
    <source>
        <dbReference type="Pfam" id="PF06916"/>
    </source>
</evidence>
<evidence type="ECO:0000313" key="4">
    <source>
        <dbReference type="Proteomes" id="UP000006310"/>
    </source>
</evidence>
<dbReference type="InterPro" id="IPR009688">
    <property type="entry name" value="FAM210A/B-like_dom"/>
</dbReference>
<dbReference type="Proteomes" id="UP000006310">
    <property type="component" value="Chromosome 3"/>
</dbReference>
<keyword evidence="1" id="KW-0472">Membrane</keyword>
<keyword evidence="4" id="KW-1185">Reference proteome</keyword>
<evidence type="ECO:0000313" key="3">
    <source>
        <dbReference type="EMBL" id="CCK69413.1"/>
    </source>
</evidence>
<evidence type="ECO:0000256" key="1">
    <source>
        <dbReference type="SAM" id="Phobius"/>
    </source>
</evidence>
<dbReference type="PANTHER" id="PTHR21377:SF0">
    <property type="entry name" value="PROTEIN FAM210B, MITOCHONDRIAL"/>
    <property type="match status" value="1"/>
</dbReference>
<keyword evidence="1" id="KW-0812">Transmembrane</keyword>
<dbReference type="KEGG" id="kng:KNAG_0C03020"/>
<reference evidence="4" key="2">
    <citation type="submission" date="2012-08" db="EMBL/GenBank/DDBJ databases">
        <title>Genome sequence of Kazachstania naganishii.</title>
        <authorList>
            <person name="Gordon J.L."/>
            <person name="Armisen D."/>
            <person name="Proux-Wera E."/>
            <person name="OhEigeartaigh S.S."/>
            <person name="Byrne K.P."/>
            <person name="Wolfe K.H."/>
        </authorList>
    </citation>
    <scope>NUCLEOTIDE SEQUENCE [LARGE SCALE GENOMIC DNA]</scope>
    <source>
        <strain evidence="4">ATCC MYA-139 / BCRC 22969 / CBS 8797 / CCRC 22969 / KCTC 17520 / NBRC 10181 / NCYC 3082</strain>
    </source>
</reference>
<accession>J7RIR3</accession>
<feature type="domain" description="DUF1279" evidence="2">
    <location>
        <begin position="49"/>
        <end position="165"/>
    </location>
</feature>
<dbReference type="PANTHER" id="PTHR21377">
    <property type="entry name" value="PROTEIN FAM210B, MITOCHONDRIAL"/>
    <property type="match status" value="1"/>
</dbReference>
<dbReference type="OMA" id="VHSMGQE"/>
<dbReference type="GO" id="GO:0005739">
    <property type="term" value="C:mitochondrion"/>
    <property type="evidence" value="ECO:0007669"/>
    <property type="project" value="TreeGrafter"/>
</dbReference>
<sequence>MFSRVTRAYTLFSARESILLRTRGSLRATNGRSITTETAKRTVKQDVKGIKKLMTQYGYSALIVYIGITFISLPLCFFTVHSFGEERMSLYLNKAKRVFGYGEPDEQRVIDRVRAKKLARLEIAEDDTWWTKLKRSPILAEFLIAYGLHKSLVFVRIPATAAITPSMARVLRRAGFTRLTGGAAPAAAGAASRSTLSPNGVDIARQKTTKGEKWFNGLF</sequence>
<dbReference type="Pfam" id="PF06916">
    <property type="entry name" value="FAM210A-B_dom"/>
    <property type="match status" value="1"/>
</dbReference>
<dbReference type="GeneID" id="34525093"/>
<organism evidence="3 4">
    <name type="scientific">Huiozyma naganishii (strain ATCC MYA-139 / BCRC 22969 / CBS 8797 / KCTC 17520 / NBRC 10181 / NCYC 3082 / Yp74L-3)</name>
    <name type="common">Yeast</name>
    <name type="synonym">Kazachstania naganishii</name>
    <dbReference type="NCBI Taxonomy" id="1071383"/>
    <lineage>
        <taxon>Eukaryota</taxon>
        <taxon>Fungi</taxon>
        <taxon>Dikarya</taxon>
        <taxon>Ascomycota</taxon>
        <taxon>Saccharomycotina</taxon>
        <taxon>Saccharomycetes</taxon>
        <taxon>Saccharomycetales</taxon>
        <taxon>Saccharomycetaceae</taxon>
        <taxon>Huiozyma</taxon>
    </lineage>
</organism>
<gene>
    <name evidence="3" type="primary">KNAG0C03020</name>
    <name evidence="3" type="ordered locus">KNAG_0C03020</name>
</gene>
<dbReference type="OrthoDB" id="426386at2759"/>
<dbReference type="eggNOG" id="KOG4526">
    <property type="taxonomic scope" value="Eukaryota"/>
</dbReference>
<protein>
    <recommendedName>
        <fullName evidence="2">DUF1279 domain-containing protein</fullName>
    </recommendedName>
</protein>
<dbReference type="RefSeq" id="XP_022463659.1">
    <property type="nucleotide sequence ID" value="XM_022607022.1"/>
</dbReference>
<name>J7RIR3_HUIN7</name>
<dbReference type="InterPro" id="IPR045866">
    <property type="entry name" value="FAM210A/B-like"/>
</dbReference>